<accession>A0A2K1QXI6</accession>
<keyword evidence="4" id="KW-0539">Nucleus</keyword>
<feature type="DNA-binding region" description="HMG box" evidence="4">
    <location>
        <begin position="131"/>
        <end position="199"/>
    </location>
</feature>
<dbReference type="EMBL" id="NKHZ01000031">
    <property type="protein sequence ID" value="PNS19690.1"/>
    <property type="molecule type" value="Genomic_DNA"/>
</dbReference>
<keyword evidence="3" id="KW-0804">Transcription</keyword>
<dbReference type="GO" id="GO:0005634">
    <property type="term" value="C:nucleus"/>
    <property type="evidence" value="ECO:0007669"/>
    <property type="project" value="UniProtKB-UniRule"/>
</dbReference>
<reference evidence="7 8" key="1">
    <citation type="submission" date="2017-06" db="EMBL/GenBank/DDBJ databases">
        <title>Draft genome sequence of a variant of Elsinoe murrayae.</title>
        <authorList>
            <person name="Cheng Q."/>
        </authorList>
    </citation>
    <scope>NUCLEOTIDE SEQUENCE [LARGE SCALE GENOMIC DNA]</scope>
    <source>
        <strain evidence="7 8">CQ-2017a</strain>
    </source>
</reference>
<evidence type="ECO:0000259" key="6">
    <source>
        <dbReference type="PROSITE" id="PS50118"/>
    </source>
</evidence>
<dbReference type="PROSITE" id="PS50118">
    <property type="entry name" value="HMG_BOX_2"/>
    <property type="match status" value="1"/>
</dbReference>
<feature type="region of interest" description="Disordered" evidence="5">
    <location>
        <begin position="111"/>
        <end position="137"/>
    </location>
</feature>
<comment type="caution">
    <text evidence="7">The sequence shown here is derived from an EMBL/GenBank/DDBJ whole genome shotgun (WGS) entry which is preliminary data.</text>
</comment>
<dbReference type="GO" id="GO:0030154">
    <property type="term" value="P:cell differentiation"/>
    <property type="evidence" value="ECO:0007669"/>
    <property type="project" value="TreeGrafter"/>
</dbReference>
<dbReference type="OrthoDB" id="6247875at2759"/>
<dbReference type="FunFam" id="1.10.30.10:FF:000041">
    <property type="entry name" value="HMG box family protein"/>
    <property type="match status" value="1"/>
</dbReference>
<dbReference type="GO" id="GO:0001228">
    <property type="term" value="F:DNA-binding transcription activator activity, RNA polymerase II-specific"/>
    <property type="evidence" value="ECO:0007669"/>
    <property type="project" value="TreeGrafter"/>
</dbReference>
<dbReference type="PANTHER" id="PTHR10270:SF161">
    <property type="entry name" value="SEX-DETERMINING REGION Y PROTEIN"/>
    <property type="match status" value="1"/>
</dbReference>
<evidence type="ECO:0000256" key="1">
    <source>
        <dbReference type="ARBA" id="ARBA00023015"/>
    </source>
</evidence>
<keyword evidence="1" id="KW-0805">Transcription regulation</keyword>
<dbReference type="AlphaFoldDB" id="A0A2K1QXI6"/>
<evidence type="ECO:0000256" key="2">
    <source>
        <dbReference type="ARBA" id="ARBA00023125"/>
    </source>
</evidence>
<proteinExistence type="predicted"/>
<protein>
    <recommendedName>
        <fullName evidence="6">HMG box domain-containing protein</fullName>
    </recommendedName>
</protein>
<name>A0A2K1QXI6_9PEZI</name>
<dbReference type="SMART" id="SM00398">
    <property type="entry name" value="HMG"/>
    <property type="match status" value="1"/>
</dbReference>
<dbReference type="Pfam" id="PF00505">
    <property type="entry name" value="HMG_box"/>
    <property type="match status" value="1"/>
</dbReference>
<dbReference type="GO" id="GO:0000978">
    <property type="term" value="F:RNA polymerase II cis-regulatory region sequence-specific DNA binding"/>
    <property type="evidence" value="ECO:0007669"/>
    <property type="project" value="TreeGrafter"/>
</dbReference>
<dbReference type="Gene3D" id="1.10.30.10">
    <property type="entry name" value="High mobility group box domain"/>
    <property type="match status" value="1"/>
</dbReference>
<feature type="domain" description="HMG box" evidence="6">
    <location>
        <begin position="131"/>
        <end position="199"/>
    </location>
</feature>
<evidence type="ECO:0000313" key="8">
    <source>
        <dbReference type="Proteomes" id="UP000243797"/>
    </source>
</evidence>
<dbReference type="InParanoid" id="A0A2K1QXI6"/>
<dbReference type="InterPro" id="IPR009071">
    <property type="entry name" value="HMG_box_dom"/>
</dbReference>
<evidence type="ECO:0000256" key="5">
    <source>
        <dbReference type="SAM" id="MobiDB-lite"/>
    </source>
</evidence>
<keyword evidence="2 4" id="KW-0238">DNA-binding</keyword>
<dbReference type="InterPro" id="IPR050140">
    <property type="entry name" value="SRY-related_HMG-box_TF-like"/>
</dbReference>
<organism evidence="7 8">
    <name type="scientific">Sphaceloma murrayae</name>
    <dbReference type="NCBI Taxonomy" id="2082308"/>
    <lineage>
        <taxon>Eukaryota</taxon>
        <taxon>Fungi</taxon>
        <taxon>Dikarya</taxon>
        <taxon>Ascomycota</taxon>
        <taxon>Pezizomycotina</taxon>
        <taxon>Dothideomycetes</taxon>
        <taxon>Dothideomycetidae</taxon>
        <taxon>Myriangiales</taxon>
        <taxon>Elsinoaceae</taxon>
        <taxon>Sphaceloma</taxon>
    </lineage>
</organism>
<dbReference type="GO" id="GO:0000122">
    <property type="term" value="P:negative regulation of transcription by RNA polymerase II"/>
    <property type="evidence" value="ECO:0007669"/>
    <property type="project" value="TreeGrafter"/>
</dbReference>
<evidence type="ECO:0000256" key="4">
    <source>
        <dbReference type="PROSITE-ProRule" id="PRU00267"/>
    </source>
</evidence>
<evidence type="ECO:0000313" key="7">
    <source>
        <dbReference type="EMBL" id="PNS19690.1"/>
    </source>
</evidence>
<gene>
    <name evidence="7" type="ORF">CAC42_7534</name>
</gene>
<dbReference type="InterPro" id="IPR036910">
    <property type="entry name" value="HMG_box_dom_sf"/>
</dbReference>
<evidence type="ECO:0000256" key="3">
    <source>
        <dbReference type="ARBA" id="ARBA00023163"/>
    </source>
</evidence>
<dbReference type="SUPFAM" id="SSF47095">
    <property type="entry name" value="HMG-box"/>
    <property type="match status" value="1"/>
</dbReference>
<dbReference type="PANTHER" id="PTHR10270">
    <property type="entry name" value="SOX TRANSCRIPTION FACTOR"/>
    <property type="match status" value="1"/>
</dbReference>
<keyword evidence="8" id="KW-1185">Reference proteome</keyword>
<dbReference type="CDD" id="cd01389">
    <property type="entry name" value="HMG-box_ROX1-like"/>
    <property type="match status" value="1"/>
</dbReference>
<dbReference type="Proteomes" id="UP000243797">
    <property type="component" value="Unassembled WGS sequence"/>
</dbReference>
<dbReference type="STRING" id="2082308.A0A2K1QXI6"/>
<sequence>MSTSIVSSFSGLTNEQQAIEKVWFAIVQDLAAGKDSNIISIPSAIAVQMGKDGIDAIAQRCRQVHVSPRLRRGTADDVFRAFNNSLVEVRNDEQSGGVRIEVFTTAAKKEREMARLSTAADPPQTDRSSKPPRPPNSFILYRKHHHADMVAKNPGLHNNRISQLIGSMWKAEPQAVRDQWKLKSEVVKAIHELEYPDYQYQPRKPSEKKRRMTKKKAARLASTVGAGDTKSVIDIQSPLANPEATFNDTFERATFAFDPNQGLQLQLTDDLLSGHLDNAADPATDPLSDESIFLSGVLESVSTEAQNQAAAEDYAIDNIAGVETDIFTADNELEVMLQGQIELLAGVLPQHGDSSELAPDYESSRLTTLMDYFGQVDA</sequence>